<keyword evidence="7" id="KW-1185">Reference proteome</keyword>
<evidence type="ECO:0000313" key="7">
    <source>
        <dbReference type="Proteomes" id="UP000694380"/>
    </source>
</evidence>
<reference evidence="6" key="2">
    <citation type="submission" date="2025-09" db="UniProtKB">
        <authorList>
            <consortium name="Ensembl"/>
        </authorList>
    </citation>
    <scope>IDENTIFICATION</scope>
</reference>
<evidence type="ECO:0000256" key="2">
    <source>
        <dbReference type="ARBA" id="ARBA00022741"/>
    </source>
</evidence>
<accession>A0A8C3FE60</accession>
<sequence>NLGNYRSVSLNSVPGKIMEQIVKQSICKHLEDNKVTSNKTDLRIILVGKTGVGKSATGNMILGAEKFISDISPSSVTQDCEKHEALINKRKIIVLDTPGLFDTKKVNQEISKKIGESIKLLSPGIHAIIHVIQLGRFTKEEKEVAREIKRILKIEGKKYLIVLFTRKEDLGKKTLDEFLEEGDKDLQDLIETCGNRRLAFNNRAEGKEKSAQVSELLEMIDDMVRGNCGQPCYTEGIISLGCRDRTGSRVLAAPSSQTKQNKTKQKKPRSRSAAAIRR</sequence>
<dbReference type="Gene3D" id="3.40.50.300">
    <property type="entry name" value="P-loop containing nucleotide triphosphate hydrolases"/>
    <property type="match status" value="1"/>
</dbReference>
<comment type="similarity">
    <text evidence="1">Belongs to the TRAFAC class TrmE-Era-EngA-EngB-Septin-like GTPase superfamily. AIG1/Toc34/Toc159-like paraseptin GTPase family. IAN subfamily.</text>
</comment>
<reference evidence="6" key="1">
    <citation type="submission" date="2025-08" db="UniProtKB">
        <authorList>
            <consortium name="Ensembl"/>
        </authorList>
    </citation>
    <scope>IDENTIFICATION</scope>
</reference>
<dbReference type="Pfam" id="PF04548">
    <property type="entry name" value="AIG1"/>
    <property type="match status" value="1"/>
</dbReference>
<dbReference type="Ensembl" id="ENSCPBT00000008499.1">
    <property type="protein sequence ID" value="ENSCPBP00000007054.1"/>
    <property type="gene ID" value="ENSCPBG00000005558.1"/>
</dbReference>
<dbReference type="InterPro" id="IPR027417">
    <property type="entry name" value="P-loop_NTPase"/>
</dbReference>
<dbReference type="Proteomes" id="UP000694380">
    <property type="component" value="Unplaced"/>
</dbReference>
<dbReference type="CDD" id="cd01852">
    <property type="entry name" value="AIG1"/>
    <property type="match status" value="1"/>
</dbReference>
<name>A0A8C3FE60_CHRPI</name>
<dbReference type="InterPro" id="IPR045058">
    <property type="entry name" value="GIMA/IAN/Toc"/>
</dbReference>
<protein>
    <recommendedName>
        <fullName evidence="5">AIG1-type G domain-containing protein</fullName>
    </recommendedName>
</protein>
<keyword evidence="3" id="KW-0342">GTP-binding</keyword>
<dbReference type="GO" id="GO:0005525">
    <property type="term" value="F:GTP binding"/>
    <property type="evidence" value="ECO:0007669"/>
    <property type="project" value="UniProtKB-KW"/>
</dbReference>
<dbReference type="OMA" id="CEKHEAL"/>
<evidence type="ECO:0000259" key="5">
    <source>
        <dbReference type="PROSITE" id="PS51720"/>
    </source>
</evidence>
<keyword evidence="2" id="KW-0547">Nucleotide-binding</keyword>
<dbReference type="PANTHER" id="PTHR10903:SF170">
    <property type="entry name" value="GTPASE IMAP FAMILY MEMBER 7"/>
    <property type="match status" value="1"/>
</dbReference>
<evidence type="ECO:0000256" key="1">
    <source>
        <dbReference type="ARBA" id="ARBA00008535"/>
    </source>
</evidence>
<organism evidence="6 7">
    <name type="scientific">Chrysemys picta bellii</name>
    <name type="common">Western painted turtle</name>
    <name type="synonym">Emys bellii</name>
    <dbReference type="NCBI Taxonomy" id="8478"/>
    <lineage>
        <taxon>Eukaryota</taxon>
        <taxon>Metazoa</taxon>
        <taxon>Chordata</taxon>
        <taxon>Craniata</taxon>
        <taxon>Vertebrata</taxon>
        <taxon>Euteleostomi</taxon>
        <taxon>Archelosauria</taxon>
        <taxon>Testudinata</taxon>
        <taxon>Testudines</taxon>
        <taxon>Cryptodira</taxon>
        <taxon>Durocryptodira</taxon>
        <taxon>Testudinoidea</taxon>
        <taxon>Emydidae</taxon>
        <taxon>Chrysemys</taxon>
    </lineage>
</organism>
<dbReference type="InterPro" id="IPR006703">
    <property type="entry name" value="G_AIG1"/>
</dbReference>
<dbReference type="PROSITE" id="PS51720">
    <property type="entry name" value="G_AIG1"/>
    <property type="match status" value="1"/>
</dbReference>
<proteinExistence type="inferred from homology"/>
<dbReference type="FunFam" id="3.40.50.300:FF:000366">
    <property type="entry name" value="GTPase, IMAP family member 2"/>
    <property type="match status" value="1"/>
</dbReference>
<dbReference type="PANTHER" id="PTHR10903">
    <property type="entry name" value="GTPASE, IMAP FAMILY MEMBER-RELATED"/>
    <property type="match status" value="1"/>
</dbReference>
<feature type="domain" description="AIG1-type G" evidence="5">
    <location>
        <begin position="39"/>
        <end position="242"/>
    </location>
</feature>
<evidence type="ECO:0000313" key="6">
    <source>
        <dbReference type="Ensembl" id="ENSCPBP00000007054.1"/>
    </source>
</evidence>
<dbReference type="AlphaFoldDB" id="A0A8C3FE60"/>
<dbReference type="GeneTree" id="ENSGT00940000159509"/>
<feature type="region of interest" description="Disordered" evidence="4">
    <location>
        <begin position="252"/>
        <end position="278"/>
    </location>
</feature>
<dbReference type="SUPFAM" id="SSF52540">
    <property type="entry name" value="P-loop containing nucleoside triphosphate hydrolases"/>
    <property type="match status" value="1"/>
</dbReference>
<evidence type="ECO:0000256" key="3">
    <source>
        <dbReference type="ARBA" id="ARBA00023134"/>
    </source>
</evidence>
<evidence type="ECO:0000256" key="4">
    <source>
        <dbReference type="SAM" id="MobiDB-lite"/>
    </source>
</evidence>
<feature type="compositionally biased region" description="Basic residues" evidence="4">
    <location>
        <begin position="261"/>
        <end position="278"/>
    </location>
</feature>